<comment type="pathway">
    <text evidence="3 12">Carbohydrate degradation; pentose phosphate pathway; D-ribulose 5-phosphate from D-glucose 6-phosphate (oxidative stage): step 1/3.</text>
</comment>
<evidence type="ECO:0000256" key="12">
    <source>
        <dbReference type="RuleBase" id="RU362120"/>
    </source>
</evidence>
<dbReference type="InterPro" id="IPR001282">
    <property type="entry name" value="G6P_DH"/>
</dbReference>
<evidence type="ECO:0000259" key="13">
    <source>
        <dbReference type="Pfam" id="PF00479"/>
    </source>
</evidence>
<dbReference type="GO" id="GO:0009051">
    <property type="term" value="P:pentose-phosphate shunt, oxidative branch"/>
    <property type="evidence" value="ECO:0007669"/>
    <property type="project" value="TreeGrafter"/>
</dbReference>
<dbReference type="STRING" id="36166.T1H6Z2"/>
<comment type="similarity">
    <text evidence="4 12">Belongs to the glucose-6-phosphate dehydrogenase family.</text>
</comment>
<organism evidence="15 16">
    <name type="scientific">Megaselia scalaris</name>
    <name type="common">Humpbacked fly</name>
    <name type="synonym">Phora scalaris</name>
    <dbReference type="NCBI Taxonomy" id="36166"/>
    <lineage>
        <taxon>Eukaryota</taxon>
        <taxon>Metazoa</taxon>
        <taxon>Ecdysozoa</taxon>
        <taxon>Arthropoda</taxon>
        <taxon>Hexapoda</taxon>
        <taxon>Insecta</taxon>
        <taxon>Pterygota</taxon>
        <taxon>Neoptera</taxon>
        <taxon>Endopterygota</taxon>
        <taxon>Diptera</taxon>
        <taxon>Brachycera</taxon>
        <taxon>Muscomorpha</taxon>
        <taxon>Platypezoidea</taxon>
        <taxon>Phoridae</taxon>
        <taxon>Megaseliini</taxon>
        <taxon>Megaselia</taxon>
    </lineage>
</organism>
<evidence type="ECO:0000256" key="5">
    <source>
        <dbReference type="ARBA" id="ARBA00013019"/>
    </source>
</evidence>
<evidence type="ECO:0000256" key="9">
    <source>
        <dbReference type="ARBA" id="ARBA00023002"/>
    </source>
</evidence>
<proteinExistence type="inferred from homology"/>
<dbReference type="Proteomes" id="UP000015102">
    <property type="component" value="Unassembled WGS sequence"/>
</dbReference>
<keyword evidence="8 12" id="KW-0521">NADP</keyword>
<evidence type="ECO:0000256" key="1">
    <source>
        <dbReference type="ARBA" id="ARBA00002914"/>
    </source>
</evidence>
<evidence type="ECO:0000313" key="15">
    <source>
        <dbReference type="EnsemblMetazoa" id="MESCA012474-PA"/>
    </source>
</evidence>
<evidence type="ECO:0000256" key="11">
    <source>
        <dbReference type="ARBA" id="ARBA00047696"/>
    </source>
</evidence>
<keyword evidence="16" id="KW-1185">Reference proteome</keyword>
<evidence type="ECO:0000313" key="16">
    <source>
        <dbReference type="Proteomes" id="UP000015102"/>
    </source>
</evidence>
<dbReference type="InterPro" id="IPR036291">
    <property type="entry name" value="NAD(P)-bd_dom_sf"/>
</dbReference>
<reference evidence="16" key="1">
    <citation type="submission" date="2013-02" db="EMBL/GenBank/DDBJ databases">
        <authorList>
            <person name="Hughes D."/>
        </authorList>
    </citation>
    <scope>NUCLEOTIDE SEQUENCE</scope>
    <source>
        <strain>Durham</strain>
        <strain evidence="16">NC isolate 2 -- Noor lab</strain>
    </source>
</reference>
<feature type="domain" description="Glucose-6-phosphate dehydrogenase NAD-binding" evidence="13">
    <location>
        <begin position="1"/>
        <end position="45"/>
    </location>
</feature>
<dbReference type="SUPFAM" id="SSF51735">
    <property type="entry name" value="NAD(P)-binding Rossmann-fold domains"/>
    <property type="match status" value="1"/>
</dbReference>
<dbReference type="GO" id="GO:0050661">
    <property type="term" value="F:NADP binding"/>
    <property type="evidence" value="ECO:0007669"/>
    <property type="project" value="InterPro"/>
</dbReference>
<dbReference type="InterPro" id="IPR022674">
    <property type="entry name" value="G6P_DH_NAD-bd"/>
</dbReference>
<dbReference type="UniPathway" id="UPA00115">
    <property type="reaction ID" value="UER00408"/>
</dbReference>
<evidence type="ECO:0000259" key="14">
    <source>
        <dbReference type="Pfam" id="PF02781"/>
    </source>
</evidence>
<comment type="function">
    <text evidence="1">Cytosolic glucose-6-phosphate dehydrogenase that catalyzes the first and rate-limiting step of the oxidative branch within the pentose phosphate pathway/shunt, an alternative route to glycolysis for the dissimilation of carbohydrates and a major source of reducing power and metabolic intermediates for fatty acid and nucleic acid biosynthetic processes.</text>
</comment>
<comment type="function">
    <text evidence="12">Catalyzes the rate-limiting step of the oxidative pentose-phosphate pathway, which represents a route for the dissimilation of carbohydrates besides glycolysis.</text>
</comment>
<keyword evidence="9 12" id="KW-0560">Oxidoreductase</keyword>
<accession>T1H6Z2</accession>
<dbReference type="OMA" id="YFRINIE"/>
<feature type="domain" description="Glucose-6-phosphate dehydrogenase C-terminal" evidence="14">
    <location>
        <begin position="47"/>
        <end position="319"/>
    </location>
</feature>
<dbReference type="InterPro" id="IPR022675">
    <property type="entry name" value="G6P_DH_C"/>
</dbReference>
<protein>
    <recommendedName>
        <fullName evidence="6 12">Glucose-6-phosphate 1-dehydrogenase</fullName>
        <ecNumber evidence="5 12">1.1.1.49</ecNumber>
    </recommendedName>
</protein>
<dbReference type="PRINTS" id="PR00079">
    <property type="entry name" value="G6PDHDRGNASE"/>
</dbReference>
<dbReference type="GO" id="GO:0005829">
    <property type="term" value="C:cytosol"/>
    <property type="evidence" value="ECO:0007669"/>
    <property type="project" value="UniProtKB-SubCell"/>
</dbReference>
<dbReference type="AlphaFoldDB" id="T1H6Z2"/>
<dbReference type="PANTHER" id="PTHR23429:SF0">
    <property type="entry name" value="GLUCOSE-6-PHOSPHATE 1-DEHYDROGENASE"/>
    <property type="match status" value="1"/>
</dbReference>
<evidence type="ECO:0000256" key="8">
    <source>
        <dbReference type="ARBA" id="ARBA00022857"/>
    </source>
</evidence>
<dbReference type="InterPro" id="IPR019796">
    <property type="entry name" value="G6P_DH_AS"/>
</dbReference>
<dbReference type="GO" id="GO:0004345">
    <property type="term" value="F:glucose-6-phosphate dehydrogenase activity"/>
    <property type="evidence" value="ECO:0007669"/>
    <property type="project" value="UniProtKB-EC"/>
</dbReference>
<name>T1H6Z2_MEGSC</name>
<keyword evidence="7 12" id="KW-0313">Glucose metabolism</keyword>
<comment type="catalytic activity">
    <reaction evidence="11">
        <text>D-glucose 6-phosphate + NADP(+) = 6-phospho-D-glucono-1,5-lactone + NADPH + H(+)</text>
        <dbReference type="Rhea" id="RHEA:15841"/>
        <dbReference type="ChEBI" id="CHEBI:15378"/>
        <dbReference type="ChEBI" id="CHEBI:57783"/>
        <dbReference type="ChEBI" id="CHEBI:57955"/>
        <dbReference type="ChEBI" id="CHEBI:58349"/>
        <dbReference type="ChEBI" id="CHEBI:61548"/>
        <dbReference type="EC" id="1.1.1.49"/>
    </reaction>
    <physiologicalReaction direction="left-to-right" evidence="11">
        <dbReference type="Rhea" id="RHEA:15842"/>
    </physiologicalReaction>
</comment>
<evidence type="ECO:0000256" key="6">
    <source>
        <dbReference type="ARBA" id="ARBA00020444"/>
    </source>
</evidence>
<dbReference type="Gene3D" id="3.30.360.10">
    <property type="entry name" value="Dihydrodipicolinate Reductase, domain 2"/>
    <property type="match status" value="1"/>
</dbReference>
<evidence type="ECO:0000256" key="2">
    <source>
        <dbReference type="ARBA" id="ARBA00004514"/>
    </source>
</evidence>
<dbReference type="EnsemblMetazoa" id="MESCA012474-RA">
    <property type="protein sequence ID" value="MESCA012474-PA"/>
    <property type="gene ID" value="MESCA012474"/>
</dbReference>
<dbReference type="Pfam" id="PF02781">
    <property type="entry name" value="G6PD_C"/>
    <property type="match status" value="1"/>
</dbReference>
<evidence type="ECO:0000256" key="4">
    <source>
        <dbReference type="ARBA" id="ARBA00009975"/>
    </source>
</evidence>
<comment type="subcellular location">
    <subcellularLocation>
        <location evidence="2">Cytoplasm</location>
        <location evidence="2">Cytosol</location>
    </subcellularLocation>
</comment>
<dbReference type="SUPFAM" id="SSF55347">
    <property type="entry name" value="Glyceraldehyde-3-phosphate dehydrogenase-like, C-terminal domain"/>
    <property type="match status" value="1"/>
</dbReference>
<evidence type="ECO:0000256" key="10">
    <source>
        <dbReference type="ARBA" id="ARBA00023277"/>
    </source>
</evidence>
<dbReference type="GO" id="GO:0006006">
    <property type="term" value="P:glucose metabolic process"/>
    <property type="evidence" value="ECO:0007669"/>
    <property type="project" value="UniProtKB-KW"/>
</dbReference>
<reference evidence="15" key="2">
    <citation type="submission" date="2015-06" db="UniProtKB">
        <authorList>
            <consortium name="EnsemblMetazoa"/>
        </authorList>
    </citation>
    <scope>IDENTIFICATION</scope>
</reference>
<dbReference type="PANTHER" id="PTHR23429">
    <property type="entry name" value="GLUCOSE-6-PHOSPHATE 1-DEHYDROGENASE G6PD"/>
    <property type="match status" value="1"/>
</dbReference>
<dbReference type="EC" id="1.1.1.49" evidence="5 12"/>
<evidence type="ECO:0000256" key="7">
    <source>
        <dbReference type="ARBA" id="ARBA00022526"/>
    </source>
</evidence>
<dbReference type="HOGENOM" id="CLU_013524_0_1_1"/>
<dbReference type="Pfam" id="PF00479">
    <property type="entry name" value="G6PD_N"/>
    <property type="match status" value="1"/>
</dbReference>
<sequence length="319" mass="36801">TRVIIEKPFGRDSATSQLSDHLSKLFTENQLYRIDHYLGKEMVQNLMTLRFGNGIFSHLWNRSAIANVQITFKENIGTYGRMGYFDDFGIIRDVMQNHLLQIVALVAMPVLFHAHDIRDEKVRVLRAIPPLKIEDCVIGQYVGDKLHKKKSGLDDEKVPADSITPTYALTVLKINNEQWEGVPFIMRAGKGLNQGKAEIRVQFKDVAGDIFDGNPKRNELVMRIQPGEAIYMKINMKNPGSSGFEFHETEMDLTYENRYTEHYIPDAYERLILDVFQGNQMNFVRADELSEAWRIFTPVLHQMEREKVEPLKYVFGSRG</sequence>
<dbReference type="PROSITE" id="PS00069">
    <property type="entry name" value="G6P_DEHYDROGENASE"/>
    <property type="match status" value="1"/>
</dbReference>
<dbReference type="NCBIfam" id="TIGR00871">
    <property type="entry name" value="zwf"/>
    <property type="match status" value="1"/>
</dbReference>
<dbReference type="Gene3D" id="3.40.50.720">
    <property type="entry name" value="NAD(P)-binding Rossmann-like Domain"/>
    <property type="match status" value="1"/>
</dbReference>
<evidence type="ECO:0000256" key="3">
    <source>
        <dbReference type="ARBA" id="ARBA00004937"/>
    </source>
</evidence>
<keyword evidence="10 12" id="KW-0119">Carbohydrate metabolism</keyword>